<dbReference type="PANTHER" id="PTHR33525:SF3">
    <property type="entry name" value="RIBONUCLEASE Y"/>
    <property type="match status" value="1"/>
</dbReference>
<accession>A0A6N8EA83</accession>
<dbReference type="InterPro" id="IPR013976">
    <property type="entry name" value="HDOD"/>
</dbReference>
<reference evidence="2 3" key="1">
    <citation type="submission" date="2019-11" db="EMBL/GenBank/DDBJ databases">
        <title>Whole-genome sequence of the anaerobic purple sulfur bacterium Allochromatium palmeri DSM 15591.</title>
        <authorList>
            <person name="Kyndt J.A."/>
            <person name="Meyer T.E."/>
        </authorList>
    </citation>
    <scope>NUCLEOTIDE SEQUENCE [LARGE SCALE GENOMIC DNA]</scope>
    <source>
        <strain evidence="2 3">DSM 15591</strain>
    </source>
</reference>
<feature type="domain" description="HDOD" evidence="1">
    <location>
        <begin position="43"/>
        <end position="243"/>
    </location>
</feature>
<organism evidence="2 3">
    <name type="scientific">Allochromatium palmeri</name>
    <dbReference type="NCBI Taxonomy" id="231048"/>
    <lineage>
        <taxon>Bacteria</taxon>
        <taxon>Pseudomonadati</taxon>
        <taxon>Pseudomonadota</taxon>
        <taxon>Gammaproteobacteria</taxon>
        <taxon>Chromatiales</taxon>
        <taxon>Chromatiaceae</taxon>
        <taxon>Allochromatium</taxon>
    </lineage>
</organism>
<dbReference type="Gene3D" id="1.10.3210.10">
    <property type="entry name" value="Hypothetical protein af1432"/>
    <property type="match status" value="1"/>
</dbReference>
<evidence type="ECO:0000313" key="3">
    <source>
        <dbReference type="Proteomes" id="UP000434044"/>
    </source>
</evidence>
<comment type="caution">
    <text evidence="2">The sequence shown here is derived from an EMBL/GenBank/DDBJ whole genome shotgun (WGS) entry which is preliminary data.</text>
</comment>
<gene>
    <name evidence="2" type="ORF">GJ668_08730</name>
</gene>
<dbReference type="PROSITE" id="PS51833">
    <property type="entry name" value="HDOD"/>
    <property type="match status" value="1"/>
</dbReference>
<keyword evidence="3" id="KW-1185">Reference proteome</keyword>
<evidence type="ECO:0000313" key="2">
    <source>
        <dbReference type="EMBL" id="MTW21182.1"/>
    </source>
</evidence>
<evidence type="ECO:0000259" key="1">
    <source>
        <dbReference type="PROSITE" id="PS51833"/>
    </source>
</evidence>
<name>A0A6N8EA83_9GAMM</name>
<dbReference type="PANTHER" id="PTHR33525">
    <property type="match status" value="1"/>
</dbReference>
<protein>
    <submittedName>
        <fullName evidence="2">HDOD domain-containing protein</fullName>
    </submittedName>
</protein>
<dbReference type="AlphaFoldDB" id="A0A6N8EA83"/>
<dbReference type="OrthoDB" id="7001648at2"/>
<proteinExistence type="predicted"/>
<dbReference type="InterPro" id="IPR052340">
    <property type="entry name" value="RNase_Y/CdgJ"/>
</dbReference>
<dbReference type="EMBL" id="WNKT01000015">
    <property type="protein sequence ID" value="MTW21182.1"/>
    <property type="molecule type" value="Genomic_DNA"/>
</dbReference>
<dbReference type="Proteomes" id="UP000434044">
    <property type="component" value="Unassembled WGS sequence"/>
</dbReference>
<sequence>MMMSTDMATHIALWNLSSAFGRCREAPHPITDIQALIRANDDLPPLPEITRRLLHFRDDPNANATGLAEIIELDPLLAGQMLRWANSAYYGLRQPTENVRDAIVRALGFNVALALALALAALRPLETPNQGPIGRDRLWRHGLQCGVLMRELAAGLPDDRRPPPGVIQLAGLTQNIGYLLLGHLLPDSFHLLSRLIERNATLTLPALDRLALDVEHGQLGQWLFEVWDMPPALQAVVRHHHNPGYEGEHATLVLLTALADSLLHDTQRGLGAPPIEPHTRERLRERLGLDAEACALALERMRTPEDEE</sequence>
<dbReference type="SUPFAM" id="SSF109604">
    <property type="entry name" value="HD-domain/PDEase-like"/>
    <property type="match status" value="1"/>
</dbReference>
<dbReference type="Pfam" id="PF08668">
    <property type="entry name" value="HDOD"/>
    <property type="match status" value="1"/>
</dbReference>